<dbReference type="OrthoDB" id="6350415at2759"/>
<feature type="coiled-coil region" evidence="1">
    <location>
        <begin position="132"/>
        <end position="173"/>
    </location>
</feature>
<gene>
    <name evidence="2" type="ORF">APICC_02022</name>
</gene>
<evidence type="ECO:0000313" key="2">
    <source>
        <dbReference type="EMBL" id="PBC32239.1"/>
    </source>
</evidence>
<organism evidence="2 3">
    <name type="scientific">Apis cerana cerana</name>
    <name type="common">Oriental honeybee</name>
    <dbReference type="NCBI Taxonomy" id="94128"/>
    <lineage>
        <taxon>Eukaryota</taxon>
        <taxon>Metazoa</taxon>
        <taxon>Ecdysozoa</taxon>
        <taxon>Arthropoda</taxon>
        <taxon>Hexapoda</taxon>
        <taxon>Insecta</taxon>
        <taxon>Pterygota</taxon>
        <taxon>Neoptera</taxon>
        <taxon>Endopterygota</taxon>
        <taxon>Hymenoptera</taxon>
        <taxon>Apocrita</taxon>
        <taxon>Aculeata</taxon>
        <taxon>Apoidea</taxon>
        <taxon>Anthophila</taxon>
        <taxon>Apidae</taxon>
        <taxon>Apis</taxon>
    </lineage>
</organism>
<feature type="coiled-coil region" evidence="1">
    <location>
        <begin position="333"/>
        <end position="367"/>
    </location>
</feature>
<accession>A0A2A3EM48</accession>
<name>A0A2A3EM48_APICC</name>
<proteinExistence type="predicted"/>
<evidence type="ECO:0000313" key="3">
    <source>
        <dbReference type="Proteomes" id="UP000242457"/>
    </source>
</evidence>
<dbReference type="Proteomes" id="UP000242457">
    <property type="component" value="Unassembled WGS sequence"/>
</dbReference>
<keyword evidence="3" id="KW-1185">Reference proteome</keyword>
<sequence length="468" mass="54978">MNSFDSIEFTQCVSKLPDEDRNCTAIDETTGEFCGETETLKIIDEFQKLYETRIENVDREFENKFDQVCMKLEISKEWIKNLKEQNIMLVQVVEDLEQAACNRVKLLEEKLKHSSMLVSGNMKKSTNTEKTISTLLNRVSNLEKDEECMQQKIEFLQSDIRGLLELIRRAAQENHWTLDDIKFFEIQPSDIPVPTNCTCDQEDINHKKVQSLKLQIKNFEENEKKMIVHQKELEDKLIDLNAKLQIKEDTIKTYAFQFQNLSDNLRRRVKFTDQIACSTFVENNQETFDIMLMADIVENLLLEKDVEIKILHERLRDAKSNLAITVRDSDINLNNLKIQLSEKYKTVQDIEQQMANLQKESVEKQSVLTAEVMEKNEIVTSLQKKMTILQEQCHYANMQIHFKEGIIKKMRKELRRIAKCLYSSFFSSTHNCYNKITIDNQEMEFFCKLCEKIIIIVQTLSLQKIATF</sequence>
<keyword evidence="1" id="KW-0175">Coiled coil</keyword>
<evidence type="ECO:0000256" key="1">
    <source>
        <dbReference type="SAM" id="Coils"/>
    </source>
</evidence>
<dbReference type="EMBL" id="KZ288219">
    <property type="protein sequence ID" value="PBC32239.1"/>
    <property type="molecule type" value="Genomic_DNA"/>
</dbReference>
<protein>
    <submittedName>
        <fullName evidence="2">Uncharacterized protein</fullName>
    </submittedName>
</protein>
<dbReference type="AlphaFoldDB" id="A0A2A3EM48"/>
<reference evidence="2 3" key="1">
    <citation type="submission" date="2014-07" db="EMBL/GenBank/DDBJ databases">
        <title>Genomic and transcriptomic analysis on Apis cerana provide comprehensive insights into honey bee biology.</title>
        <authorList>
            <person name="Diao Q."/>
            <person name="Sun L."/>
            <person name="Zheng H."/>
            <person name="Zheng H."/>
            <person name="Xu S."/>
            <person name="Wang S."/>
            <person name="Zeng Z."/>
            <person name="Hu F."/>
            <person name="Su S."/>
            <person name="Wu J."/>
        </authorList>
    </citation>
    <scope>NUCLEOTIDE SEQUENCE [LARGE SCALE GENOMIC DNA]</scope>
    <source>
        <tissue evidence="2">Pupae without intestine</tissue>
    </source>
</reference>